<dbReference type="GO" id="GO:0016460">
    <property type="term" value="C:myosin II complex"/>
    <property type="evidence" value="ECO:0007669"/>
    <property type="project" value="TreeGrafter"/>
</dbReference>
<evidence type="ECO:0000256" key="2">
    <source>
        <dbReference type="SAM" id="MobiDB-lite"/>
    </source>
</evidence>
<dbReference type="PANTHER" id="PTHR45615">
    <property type="entry name" value="MYOSIN HEAVY CHAIN, NON-MUSCLE"/>
    <property type="match status" value="1"/>
</dbReference>
<feature type="coiled-coil region" evidence="1">
    <location>
        <begin position="703"/>
        <end position="765"/>
    </location>
</feature>
<proteinExistence type="predicted"/>
<feature type="region of interest" description="Disordered" evidence="2">
    <location>
        <begin position="766"/>
        <end position="838"/>
    </location>
</feature>
<evidence type="ECO:0000313" key="4">
    <source>
        <dbReference type="Proteomes" id="UP000583944"/>
    </source>
</evidence>
<dbReference type="GO" id="GO:0000146">
    <property type="term" value="F:microfilament motor activity"/>
    <property type="evidence" value="ECO:0007669"/>
    <property type="project" value="TreeGrafter"/>
</dbReference>
<dbReference type="GO" id="GO:0051015">
    <property type="term" value="F:actin filament binding"/>
    <property type="evidence" value="ECO:0007669"/>
    <property type="project" value="TreeGrafter"/>
</dbReference>
<feature type="coiled-coil region" evidence="1">
    <location>
        <begin position="138"/>
        <end position="172"/>
    </location>
</feature>
<dbReference type="GO" id="GO:0005737">
    <property type="term" value="C:cytoplasm"/>
    <property type="evidence" value="ECO:0007669"/>
    <property type="project" value="TreeGrafter"/>
</dbReference>
<dbReference type="VEuPathDB" id="TriTrypDB:ECC02_007659"/>
<feature type="coiled-coil region" evidence="1">
    <location>
        <begin position="229"/>
        <end position="284"/>
    </location>
</feature>
<name>A0A7J6XYB0_TRYCR</name>
<keyword evidence="1" id="KW-0175">Coiled coil</keyword>
<sequence length="968" mass="107427">MDERLRKLRLERGQALLESCRMRDFDRSPEETARLKQRGRLLYEERLRAEEKGSPCVEMRYHSEAVIDLCSIPVKEGQAATEKTHGLSYVLPQPVELLSESRRDGDNISTSHDCTTAIIDYSILDSVREQHIRDVRQIEILTKESHLLQETIEKQQEALTKLAAELAQRDAQIQCNLKNDARKLIPPDEKEMGVRYDGGSDHMQEMDPAMRPRAQDNCRSPHLETSEDLHDAESLVARKQVEIQELQLKLQEKILYCDKLGEENKNLNKNNQKLQEEVVSLLKKVCMIQEELINTTEQENYSQKTVIYLEHKIQMKSEYKPYTPVPESTHMEEELERLARQCADAETTMHRMEAEMAAENAKLKEELCRMQQSHEEEIEAALLEASDRIAEHDDLLRHKLEEQEAELEARFLEQLNSFKEPGGDSDALHSLLSLKEENAKLKEELCRMQQSHEEERQAAGAAMHRMEAGMRSQQQTQLAGPPRRAAASSTNPFASMGAPSKEPGSFPDQGDDGDDVFGVGTEQHRTATGDAVSGDGQAEPEGLVTELRGRLAELEAALSSATLARDSAVGEVERLARQCADAETTMHRMEAEMAAENAKLKEELCRMQQSHEEERQAAGAAMHRMEAGMRSQQQTQLAGPPRRAAASSTNPFASMGAPSKEPGSFPDQGDDGDDVFGVGTEQHRTATGDAVSGDGQAEPEGLVTELRGRLAELEAALSSATLARDSAVGEVERLARQCADAETTMHRMEAEMAAENAKLKEELCRMQQSHEEERQAAGAAMHRMEAGMRSQQQTQLAGPPRRAAASSTNPFASMGAPSKEPGSFPDQGDDGDDVFGVGTEQHRTATGDAVSGDGQAEPEGLVTELRGRLAELEAALSSATLARDSAVGEVERLARQCADAEATMHRMEAEMAAENAKLKEELCRMQQSHEEEIEAALLEASDRIAEHDDLLRHKLEEQEAEPARLWSS</sequence>
<feature type="region of interest" description="Disordered" evidence="2">
    <location>
        <begin position="629"/>
        <end position="673"/>
    </location>
</feature>
<organism evidence="3 4">
    <name type="scientific">Trypanosoma cruzi</name>
    <dbReference type="NCBI Taxonomy" id="5693"/>
    <lineage>
        <taxon>Eukaryota</taxon>
        <taxon>Discoba</taxon>
        <taxon>Euglenozoa</taxon>
        <taxon>Kinetoplastea</taxon>
        <taxon>Metakinetoplastina</taxon>
        <taxon>Trypanosomatida</taxon>
        <taxon>Trypanosomatidae</taxon>
        <taxon>Trypanosoma</taxon>
        <taxon>Schizotrypanum</taxon>
    </lineage>
</organism>
<feature type="region of interest" description="Disordered" evidence="2">
    <location>
        <begin position="469"/>
        <end position="515"/>
    </location>
</feature>
<feature type="coiled-coil region" evidence="1">
    <location>
        <begin position="862"/>
        <end position="939"/>
    </location>
</feature>
<feature type="coiled-coil region" evidence="1">
    <location>
        <begin position="544"/>
        <end position="606"/>
    </location>
</feature>
<evidence type="ECO:0000256" key="1">
    <source>
        <dbReference type="SAM" id="Coils"/>
    </source>
</evidence>
<comment type="caution">
    <text evidence="3">The sequence shown here is derived from an EMBL/GenBank/DDBJ whole genome shotgun (WGS) entry which is preliminary data.</text>
</comment>
<dbReference type="VEuPathDB" id="TriTrypDB:BCY84_11438"/>
<reference evidence="3 4" key="1">
    <citation type="journal article" date="2019" name="Genome Biol. Evol.">
        <title>Nanopore Sequencing Significantly Improves Genome Assembly of the Protozoan Parasite Trypanosoma cruzi.</title>
        <authorList>
            <person name="Diaz-Viraque F."/>
            <person name="Pita S."/>
            <person name="Greif G."/>
            <person name="de Souza R.C.M."/>
            <person name="Iraola G."/>
            <person name="Robello C."/>
        </authorList>
    </citation>
    <scope>NUCLEOTIDE SEQUENCE [LARGE SCALE GENOMIC DNA]</scope>
    <source>
        <strain evidence="3 4">Berenice</strain>
    </source>
</reference>
<feature type="coiled-coil region" evidence="1">
    <location>
        <begin position="328"/>
        <end position="454"/>
    </location>
</feature>
<dbReference type="AlphaFoldDB" id="A0A7J6XYB0"/>
<dbReference type="GO" id="GO:0032982">
    <property type="term" value="C:myosin filament"/>
    <property type="evidence" value="ECO:0007669"/>
    <property type="project" value="TreeGrafter"/>
</dbReference>
<accession>A0A7J6XYB0</accession>
<protein>
    <submittedName>
        <fullName evidence="3">Uncharacterized protein</fullName>
    </submittedName>
</protein>
<dbReference type="EMBL" id="JABDHM010000072">
    <property type="protein sequence ID" value="KAF5219323.1"/>
    <property type="molecule type" value="Genomic_DNA"/>
</dbReference>
<feature type="compositionally biased region" description="Basic and acidic residues" evidence="2">
    <location>
        <begin position="766"/>
        <end position="775"/>
    </location>
</feature>
<dbReference type="PANTHER" id="PTHR45615:SF40">
    <property type="entry name" value="MYOSIN HEAVY CHAIN, NON-MUSCLE"/>
    <property type="match status" value="1"/>
</dbReference>
<gene>
    <name evidence="3" type="ORF">ECC02_007659</name>
</gene>
<dbReference type="Proteomes" id="UP000583944">
    <property type="component" value="Unassembled WGS sequence"/>
</dbReference>
<evidence type="ECO:0000313" key="3">
    <source>
        <dbReference type="EMBL" id="KAF5219323.1"/>
    </source>
</evidence>